<evidence type="ECO:0000256" key="3">
    <source>
        <dbReference type="ARBA" id="ARBA00022801"/>
    </source>
</evidence>
<keyword evidence="5" id="KW-0326">Glycosidase</keyword>
<dbReference type="PANTHER" id="PTHR43730:SF1">
    <property type="entry name" value="BETA-MANNOSIDASE"/>
    <property type="match status" value="1"/>
</dbReference>
<gene>
    <name evidence="8" type="ORF">G3572_04810</name>
</gene>
<accession>A0A6B3RHJ9</accession>
<feature type="domain" description="Beta-mannosidase Ig-fold" evidence="6">
    <location>
        <begin position="712"/>
        <end position="784"/>
    </location>
</feature>
<dbReference type="Gene3D" id="3.20.20.80">
    <property type="entry name" value="Glycosidases"/>
    <property type="match status" value="1"/>
</dbReference>
<dbReference type="InterPro" id="IPR054593">
    <property type="entry name" value="Beta-mannosidase-like_N2"/>
</dbReference>
<dbReference type="InterPro" id="IPR041625">
    <property type="entry name" value="Beta-mannosidase_Ig"/>
</dbReference>
<comment type="caution">
    <text evidence="8">The sequence shown here is derived from an EMBL/GenBank/DDBJ whole genome shotgun (WGS) entry which is preliminary data.</text>
</comment>
<dbReference type="GO" id="GO:0004567">
    <property type="term" value="F:beta-mannosidase activity"/>
    <property type="evidence" value="ECO:0007669"/>
    <property type="project" value="UniProtKB-EC"/>
</dbReference>
<evidence type="ECO:0000256" key="4">
    <source>
        <dbReference type="ARBA" id="ARBA00023180"/>
    </source>
</evidence>
<dbReference type="PANTHER" id="PTHR43730">
    <property type="entry name" value="BETA-MANNOSIDASE"/>
    <property type="match status" value="1"/>
</dbReference>
<dbReference type="InterPro" id="IPR008979">
    <property type="entry name" value="Galactose-bd-like_sf"/>
</dbReference>
<dbReference type="AlphaFoldDB" id="A0A6B3RHJ9"/>
<dbReference type="EMBL" id="JAAIKE010000001">
    <property type="protein sequence ID" value="NEX45514.1"/>
    <property type="molecule type" value="Genomic_DNA"/>
</dbReference>
<dbReference type="EC" id="3.2.1.25" evidence="2"/>
<evidence type="ECO:0000256" key="5">
    <source>
        <dbReference type="ARBA" id="ARBA00023295"/>
    </source>
</evidence>
<dbReference type="Gene3D" id="2.60.120.260">
    <property type="entry name" value="Galactose-binding domain-like"/>
    <property type="match status" value="1"/>
</dbReference>
<dbReference type="InterPro" id="IPR050887">
    <property type="entry name" value="Beta-mannosidase_GH2"/>
</dbReference>
<dbReference type="Gene3D" id="2.60.40.10">
    <property type="entry name" value="Immunoglobulins"/>
    <property type="match status" value="2"/>
</dbReference>
<dbReference type="SUPFAM" id="SSF51445">
    <property type="entry name" value="(Trans)glycosidases"/>
    <property type="match status" value="1"/>
</dbReference>
<evidence type="ECO:0000259" key="6">
    <source>
        <dbReference type="Pfam" id="PF17753"/>
    </source>
</evidence>
<feature type="domain" description="Beta-mannosidase-like galactose-binding" evidence="7">
    <location>
        <begin position="7"/>
        <end position="172"/>
    </location>
</feature>
<reference evidence="8 9" key="1">
    <citation type="submission" date="2020-02" db="EMBL/GenBank/DDBJ databases">
        <title>Rhodobacter algicola sp. nov., isolated from microalga culture.</title>
        <authorList>
            <person name="Park C.-Y."/>
        </authorList>
    </citation>
    <scope>NUCLEOTIDE SEQUENCE [LARGE SCALE GENOMIC DNA]</scope>
    <source>
        <strain evidence="8 9">ETT8</strain>
    </source>
</reference>
<dbReference type="InterPro" id="IPR013783">
    <property type="entry name" value="Ig-like_fold"/>
</dbReference>
<keyword evidence="4" id="KW-0325">Glycoprotein</keyword>
<comment type="catalytic activity">
    <reaction evidence="1">
        <text>Hydrolysis of terminal, non-reducing beta-D-mannose residues in beta-D-mannosides.</text>
        <dbReference type="EC" id="3.2.1.25"/>
    </reaction>
</comment>
<evidence type="ECO:0000256" key="2">
    <source>
        <dbReference type="ARBA" id="ARBA00012754"/>
    </source>
</evidence>
<name>A0A6B3RHJ9_9RHOB</name>
<sequence>MDLAGSWRLSDEAGEYDVPFALPGDGISALCAAGAIPDPYWGQNEYGLRWIADRNWTASRSFDHDGAEAELVLDGLDTVAEVRLNGMCVLRAANAHRRWRVPLTGLLQPGANHIAITFRSVVAEGAARAAAQPFPIPYHQPNCPIPHGNMLRKPQCDFGWDWNIALPTFGLWGRIALEPVGPRIGDILIAQQHEPGLARVTVQVQTTEAVASATLCGLTASAPSVNGTATLGFRIEAPDLWWPAGQGAQTLHTLTVTSGAAAATRRIGLRDLTLSSEPDAAGRSFAFHVNGRPVFAKGANWIPADALHGRITPQATRELLQSAVDANMNMIRVWGGGRYEPDWFYDLCDELGLMVWQDFMFACHLYPSTPDFLAEVDTEVRDVTARLNHHACIALWCGDNELIGALTWFDESRRDRDRYLVNYDRLNRTIETALRATLPDANWWPSSPSPGPMAFGDAWHDDSSGDMHFWSVWHEGRDFDHYRDVKPRFCSEFGFQSYPSLSAIARFADPQDWNIAAPVMESHQKNTGGNARIAETMFRSFRFPVDFPNFVYLSQIQQGLAIHTAVTAWRALKPHCMGTLYWQLNDTWPVCSWSSLDHGGNWKLLHHMARRFFAPVTVIAVLESEHIALKGVNDTGADLRISLHVQAVDMAGRVRPLVETETTLCPKGATPCTVIDRAALGPDEILHWHWSDGASATGADHFAPRPWKAYDLRDPQISQSVAQDDSGYRITLTAGALAPFVALEADVPGRFSDNAFPLIPGTPRVIRFTPSAAGAAQFTLRHLHAATYGT</sequence>
<evidence type="ECO:0000313" key="9">
    <source>
        <dbReference type="Proteomes" id="UP000481421"/>
    </source>
</evidence>
<evidence type="ECO:0000313" key="8">
    <source>
        <dbReference type="EMBL" id="NEX45514.1"/>
    </source>
</evidence>
<dbReference type="RefSeq" id="WP_164609496.1">
    <property type="nucleotide sequence ID" value="NZ_JAAIKE010000001.1"/>
</dbReference>
<dbReference type="FunFam" id="3.20.20.80:FF:000050">
    <property type="entry name" value="Beta-mannosidase B"/>
    <property type="match status" value="1"/>
</dbReference>
<dbReference type="Proteomes" id="UP000481421">
    <property type="component" value="Unassembled WGS sequence"/>
</dbReference>
<dbReference type="GO" id="GO:0006516">
    <property type="term" value="P:glycoprotein catabolic process"/>
    <property type="evidence" value="ECO:0007669"/>
    <property type="project" value="TreeGrafter"/>
</dbReference>
<evidence type="ECO:0000256" key="1">
    <source>
        <dbReference type="ARBA" id="ARBA00000829"/>
    </source>
</evidence>
<dbReference type="SUPFAM" id="SSF49303">
    <property type="entry name" value="beta-Galactosidase/glucuronidase domain"/>
    <property type="match status" value="2"/>
</dbReference>
<dbReference type="InterPro" id="IPR017853">
    <property type="entry name" value="GH"/>
</dbReference>
<organism evidence="8 9">
    <name type="scientific">Pseudotabrizicola algicola</name>
    <dbReference type="NCBI Taxonomy" id="2709381"/>
    <lineage>
        <taxon>Bacteria</taxon>
        <taxon>Pseudomonadati</taxon>
        <taxon>Pseudomonadota</taxon>
        <taxon>Alphaproteobacteria</taxon>
        <taxon>Rhodobacterales</taxon>
        <taxon>Paracoccaceae</taxon>
        <taxon>Pseudotabrizicola</taxon>
    </lineage>
</organism>
<dbReference type="InterPro" id="IPR036156">
    <property type="entry name" value="Beta-gal/glucu_dom_sf"/>
</dbReference>
<dbReference type="Pfam" id="PF17753">
    <property type="entry name" value="Ig_mannosidase"/>
    <property type="match status" value="1"/>
</dbReference>
<proteinExistence type="predicted"/>
<dbReference type="SUPFAM" id="SSF49785">
    <property type="entry name" value="Galactose-binding domain-like"/>
    <property type="match status" value="1"/>
</dbReference>
<protein>
    <recommendedName>
        <fullName evidence="2">beta-mannosidase</fullName>
        <ecNumber evidence="2">3.2.1.25</ecNumber>
    </recommendedName>
</protein>
<evidence type="ECO:0000259" key="7">
    <source>
        <dbReference type="Pfam" id="PF22666"/>
    </source>
</evidence>
<dbReference type="Pfam" id="PF22666">
    <property type="entry name" value="Glyco_hydro_2_N2"/>
    <property type="match status" value="1"/>
</dbReference>
<keyword evidence="3 8" id="KW-0378">Hydrolase</keyword>
<keyword evidence="9" id="KW-1185">Reference proteome</keyword>